<evidence type="ECO:0000313" key="1">
    <source>
        <dbReference type="EMBL" id="RXH55512.1"/>
    </source>
</evidence>
<evidence type="ECO:0000313" key="2">
    <source>
        <dbReference type="Proteomes" id="UP000289437"/>
    </source>
</evidence>
<sequence>MALSGTPPKRPRLAAITTAYKKYLHPQHVVDRLLDGYGWKGVYHRPEMDVVSLFVDQHGEGDIFQERADRHPTMKICPTIADALTLGTGKLAVDGVVVVAEHGTYPISNTQMLEGDDVWAAASAGRWSKDLLSSALSRSDTPLGLSVLDGRPQDLTVEGILPQLVKDPFAYCIEYNDGTRATLLMLNGAVRDFNISVRVADHGTVSTQFFTTPNPNQTYSACLAAKIEQMFVTKAAPYPVQRTLLTSGVLEACLTSRHRLNQRVETPHLAVSYQAPMESQFARS</sequence>
<reference evidence="1 2" key="1">
    <citation type="submission" date="2018-11" db="EMBL/GenBank/DDBJ databases">
        <authorList>
            <person name="Mardanov A.V."/>
            <person name="Ravin N.V."/>
            <person name="Dedysh S.N."/>
        </authorList>
    </citation>
    <scope>NUCLEOTIDE SEQUENCE [LARGE SCALE GENOMIC DNA]</scope>
    <source>
        <strain evidence="1 2">AF10</strain>
    </source>
</reference>
<accession>A0A4Q0SYM2</accession>
<keyword evidence="2" id="KW-1185">Reference proteome</keyword>
<dbReference type="AlphaFoldDB" id="A0A4Q0SYM2"/>
<dbReference type="RefSeq" id="WP_241654509.1">
    <property type="nucleotide sequence ID" value="NZ_RDSM01000002.1"/>
</dbReference>
<dbReference type="EMBL" id="RDSM01000002">
    <property type="protein sequence ID" value="RXH55512.1"/>
    <property type="molecule type" value="Genomic_DNA"/>
</dbReference>
<reference evidence="2" key="2">
    <citation type="submission" date="2019-02" db="EMBL/GenBank/DDBJ databases">
        <title>Granulicella sibirica sp. nov., a psychrotolerant acidobacterium isolated from an organic soil layer in forested tundra, West Siberia.</title>
        <authorList>
            <person name="Oshkin I.Y."/>
            <person name="Kulichevskaya I.S."/>
            <person name="Rijpstra W.I.C."/>
            <person name="Sinninghe Damste J.S."/>
            <person name="Rakitin A.L."/>
            <person name="Ravin N.V."/>
            <person name="Dedysh S.N."/>
        </authorList>
    </citation>
    <scope>NUCLEOTIDE SEQUENCE [LARGE SCALE GENOMIC DNA]</scope>
    <source>
        <strain evidence="2">AF10</strain>
    </source>
</reference>
<gene>
    <name evidence="1" type="ORF">GRAN_2369</name>
</gene>
<name>A0A4Q0SYM2_9BACT</name>
<comment type="caution">
    <text evidence="1">The sequence shown here is derived from an EMBL/GenBank/DDBJ whole genome shotgun (WGS) entry which is preliminary data.</text>
</comment>
<dbReference type="Proteomes" id="UP000289437">
    <property type="component" value="Unassembled WGS sequence"/>
</dbReference>
<proteinExistence type="predicted"/>
<protein>
    <submittedName>
        <fullName evidence="1">Uncharacterized protein</fullName>
    </submittedName>
</protein>
<organism evidence="1 2">
    <name type="scientific">Granulicella sibirica</name>
    <dbReference type="NCBI Taxonomy" id="2479048"/>
    <lineage>
        <taxon>Bacteria</taxon>
        <taxon>Pseudomonadati</taxon>
        <taxon>Acidobacteriota</taxon>
        <taxon>Terriglobia</taxon>
        <taxon>Terriglobales</taxon>
        <taxon>Acidobacteriaceae</taxon>
        <taxon>Granulicella</taxon>
    </lineage>
</organism>